<feature type="domain" description="Endonuclease GajA/Old nuclease/RecF-like AAA" evidence="1">
    <location>
        <begin position="59"/>
        <end position="480"/>
    </location>
</feature>
<accession>A0AAU9Q522</accession>
<evidence type="ECO:0000313" key="3">
    <source>
        <dbReference type="Proteomes" id="UP001295420"/>
    </source>
</evidence>
<dbReference type="SUPFAM" id="SSF52540">
    <property type="entry name" value="P-loop containing nucleoside triphosphate hydrolases"/>
    <property type="match status" value="1"/>
</dbReference>
<comment type="caution">
    <text evidence="2">The sequence shown here is derived from an EMBL/GenBank/DDBJ whole genome shotgun (WGS) entry which is preliminary data.</text>
</comment>
<dbReference type="AlphaFoldDB" id="A0AAU9Q522"/>
<dbReference type="Proteomes" id="UP001295420">
    <property type="component" value="Unassembled WGS sequence"/>
</dbReference>
<dbReference type="InterPro" id="IPR027417">
    <property type="entry name" value="P-loop_NTPase"/>
</dbReference>
<sequence>MPKNSKSYRLVYIWVQEHKNIQNAGLSLTLDYAIEKFGTHVKAEQSTFNMLANQRLKELDSFCALVGKNGSGKSHFLHIIRKVLSLGHFPKGMDGFAIFESNSTDKSLQMLTSKKDKYTFISGSIVEYLDLNQTYLVDYNPFENNFEDTSLLQSSLHIKGNPILTSKLQREVIEGASQFALSRDDLELFDVLSSVKNNPHACFVVRYSELLESVISMLPRRLTRNSKLEKTWMREFNKYFLSLIKKKNVDIEMFSLCFLFLYWYELLQKYKKELKSINATCSEAALAFVMIDCIREELHPDIAPFIKDALNYFNKPINPNVSSFYAHHSLQVLSRFNELIKLNSNVYQDSDLGYCIRIPFSDVDFLTRFIFDVKFLDIDAGKKVSHIVSENFVFKKIYVTGLSSGEKQIIHFLGELKKYLLSMKGKQGLILIDEIEASFHPEWQRNLVRILSELFSNVAEKVGKVSLPIQVVIVTHSPFILSDILNGKTLALGCESRVNWKTFGANIHDLLSQSFFMEKNIGESAAKVIIECARELDQINGEVSGEKYDTIKYTIESISDSLIRTQLESRLSSMVRIENDIKSRLKSLLSEERDDEDVINELKKIIGDR</sequence>
<protein>
    <submittedName>
        <fullName evidence="2">ATPase_AAA_core domain-containing protein</fullName>
    </submittedName>
</protein>
<dbReference type="PANTHER" id="PTHR43581">
    <property type="entry name" value="ATP/GTP PHOSPHATASE"/>
    <property type="match status" value="1"/>
</dbReference>
<dbReference type="PANTHER" id="PTHR43581:SF4">
    <property type="entry name" value="ATP_GTP PHOSPHATASE"/>
    <property type="match status" value="1"/>
</dbReference>
<dbReference type="InterPro" id="IPR041685">
    <property type="entry name" value="AAA_GajA/Old/RecF-like"/>
</dbReference>
<reference evidence="2" key="1">
    <citation type="submission" date="2022-01" db="EMBL/GenBank/DDBJ databases">
        <authorList>
            <person name="Lagorce A."/>
        </authorList>
    </citation>
    <scope>NUCLEOTIDE SEQUENCE</scope>
    <source>
        <strain evidence="2">Th15_F1_D04</strain>
    </source>
</reference>
<proteinExistence type="predicted"/>
<dbReference type="Pfam" id="PF13175">
    <property type="entry name" value="AAA_15"/>
    <property type="match status" value="1"/>
</dbReference>
<dbReference type="EMBL" id="CAKMTQ010000012">
    <property type="protein sequence ID" value="CAH1527041.1"/>
    <property type="molecule type" value="Genomic_DNA"/>
</dbReference>
<dbReference type="RefSeq" id="WP_409930920.1">
    <property type="nucleotide sequence ID" value="NZ_CAKMTQ010000012.1"/>
</dbReference>
<evidence type="ECO:0000313" key="2">
    <source>
        <dbReference type="EMBL" id="CAH1527041.1"/>
    </source>
</evidence>
<name>A0AAU9Q522_9VIBR</name>
<gene>
    <name evidence="2" type="ORF">THF1D04_20499</name>
</gene>
<dbReference type="InterPro" id="IPR051396">
    <property type="entry name" value="Bact_Antivir_Def_Nuclease"/>
</dbReference>
<dbReference type="Gene3D" id="3.40.50.300">
    <property type="entry name" value="P-loop containing nucleotide triphosphate hydrolases"/>
    <property type="match status" value="2"/>
</dbReference>
<evidence type="ECO:0000259" key="1">
    <source>
        <dbReference type="Pfam" id="PF13175"/>
    </source>
</evidence>
<organism evidence="2 3">
    <name type="scientific">Vibrio owensii</name>
    <dbReference type="NCBI Taxonomy" id="696485"/>
    <lineage>
        <taxon>Bacteria</taxon>
        <taxon>Pseudomonadati</taxon>
        <taxon>Pseudomonadota</taxon>
        <taxon>Gammaproteobacteria</taxon>
        <taxon>Vibrionales</taxon>
        <taxon>Vibrionaceae</taxon>
        <taxon>Vibrio</taxon>
    </lineage>
</organism>